<dbReference type="AlphaFoldDB" id="A0A9Q9MS65"/>
<dbReference type="EMBL" id="CP096142">
    <property type="protein sequence ID" value="UXA66103.1"/>
    <property type="molecule type" value="Genomic_DNA"/>
</dbReference>
<name>A0A9Q9MS65_9XANT</name>
<dbReference type="GeneID" id="75150369"/>
<sequence>MKNLAALTVLLTGVTATAGADSFTENELNPSAIVLDGSYRYELTELSCAKEERVQNASDSARPSAFGRWLSQHVINHPKTKSFTRFTGSAYDGGGCYERTAKGIRVYRPDTAAAELTATVLPCRAELTQSGTCAGPEALPPMTPHHWTPSPISSEKLIGTLMSQPYARSAEHFLFENQPAVLWTASCKLVAQMQMSEMDGADFPFFRWQASQQGSLLTVQRSDGTYSQGCYERVTEGIRVHSFGSAEPYVMRWK</sequence>
<evidence type="ECO:0000256" key="1">
    <source>
        <dbReference type="SAM" id="SignalP"/>
    </source>
</evidence>
<gene>
    <name evidence="2" type="ORF">M0D43_03410</name>
</gene>
<keyword evidence="1" id="KW-0732">Signal</keyword>
<protein>
    <submittedName>
        <fullName evidence="2">Uncharacterized protein</fullName>
    </submittedName>
</protein>
<feature type="chain" id="PRO_5040401410" evidence="1">
    <location>
        <begin position="21"/>
        <end position="254"/>
    </location>
</feature>
<dbReference type="Proteomes" id="UP001058381">
    <property type="component" value="Chromosome"/>
</dbReference>
<evidence type="ECO:0000313" key="3">
    <source>
        <dbReference type="Proteomes" id="UP001058381"/>
    </source>
</evidence>
<feature type="signal peptide" evidence="1">
    <location>
        <begin position="1"/>
        <end position="20"/>
    </location>
</feature>
<accession>A0A9Q9MS65</accession>
<dbReference type="RefSeq" id="WP_252163557.1">
    <property type="nucleotide sequence ID" value="NZ_CP094827.1"/>
</dbReference>
<proteinExistence type="predicted"/>
<organism evidence="2 3">
    <name type="scientific">Xanthomonas prunicola</name>
    <dbReference type="NCBI Taxonomy" id="2053930"/>
    <lineage>
        <taxon>Bacteria</taxon>
        <taxon>Pseudomonadati</taxon>
        <taxon>Pseudomonadota</taxon>
        <taxon>Gammaproteobacteria</taxon>
        <taxon>Lysobacterales</taxon>
        <taxon>Lysobacteraceae</taxon>
        <taxon>Xanthomonas</taxon>
    </lineage>
</organism>
<evidence type="ECO:0000313" key="2">
    <source>
        <dbReference type="EMBL" id="UXA66103.1"/>
    </source>
</evidence>
<reference evidence="2" key="1">
    <citation type="submission" date="2022-04" db="EMBL/GenBank/DDBJ databases">
        <title>Xanthomonas prunicola pv. tritici, a pathogen causing a previously unreported foliar disease of wheat.</title>
        <authorList>
            <person name="Clavijo F."/>
            <person name="Curland R.D."/>
            <person name="Dill-Macky R."/>
            <person name="Pereyra S."/>
            <person name="Roman-Reyna V."/>
            <person name="Siri M.I."/>
        </authorList>
    </citation>
    <scope>NUCLEOTIDE SEQUENCE</scope>
    <source>
        <strain evidence="2">CIX249</strain>
    </source>
</reference>